<keyword evidence="2" id="KW-1185">Reference proteome</keyword>
<organism evidence="1 2">
    <name type="scientific">Auriscalpium vulgare</name>
    <dbReference type="NCBI Taxonomy" id="40419"/>
    <lineage>
        <taxon>Eukaryota</taxon>
        <taxon>Fungi</taxon>
        <taxon>Dikarya</taxon>
        <taxon>Basidiomycota</taxon>
        <taxon>Agaricomycotina</taxon>
        <taxon>Agaricomycetes</taxon>
        <taxon>Russulales</taxon>
        <taxon>Auriscalpiaceae</taxon>
        <taxon>Auriscalpium</taxon>
    </lineage>
</organism>
<name>A0ACB8RLY8_9AGAM</name>
<evidence type="ECO:0000313" key="2">
    <source>
        <dbReference type="Proteomes" id="UP000814033"/>
    </source>
</evidence>
<evidence type="ECO:0000313" key="1">
    <source>
        <dbReference type="EMBL" id="KAI0044706.1"/>
    </source>
</evidence>
<accession>A0ACB8RLY8</accession>
<proteinExistence type="predicted"/>
<reference evidence="1" key="1">
    <citation type="submission" date="2021-02" db="EMBL/GenBank/DDBJ databases">
        <authorList>
            <consortium name="DOE Joint Genome Institute"/>
            <person name="Ahrendt S."/>
            <person name="Looney B.P."/>
            <person name="Miyauchi S."/>
            <person name="Morin E."/>
            <person name="Drula E."/>
            <person name="Courty P.E."/>
            <person name="Chicoki N."/>
            <person name="Fauchery L."/>
            <person name="Kohler A."/>
            <person name="Kuo A."/>
            <person name="Labutti K."/>
            <person name="Pangilinan J."/>
            <person name="Lipzen A."/>
            <person name="Riley R."/>
            <person name="Andreopoulos W."/>
            <person name="He G."/>
            <person name="Johnson J."/>
            <person name="Barry K.W."/>
            <person name="Grigoriev I.V."/>
            <person name="Nagy L."/>
            <person name="Hibbett D."/>
            <person name="Henrissat B."/>
            <person name="Matheny P.B."/>
            <person name="Labbe J."/>
            <person name="Martin F."/>
        </authorList>
    </citation>
    <scope>NUCLEOTIDE SEQUENCE</scope>
    <source>
        <strain evidence="1">FP105234-sp</strain>
    </source>
</reference>
<protein>
    <submittedName>
        <fullName evidence="1">Uncharacterized protein</fullName>
    </submittedName>
</protein>
<dbReference type="EMBL" id="MU275974">
    <property type="protein sequence ID" value="KAI0044706.1"/>
    <property type="molecule type" value="Genomic_DNA"/>
</dbReference>
<sequence length="214" mass="23161">MTEDSHQAVDILQPVIDTTRGLSVASAHLPAPQFPLVRAHCFDQSAVLPRYASGSPVSHLPLGCFQSPIYWVCIAAGLPAHGLRAQTAVAGPLAGHMSVLINDAENARRSLFPCDSCLYLPCIYSPCIAPALGIMPSQAHRSRRARDSKLRGAGRQRTSNDVCRLRTSFLTAPRGEPMARPGARSVGVEVFLMPGHFLLPPWGIKDFIAQRMKS</sequence>
<comment type="caution">
    <text evidence="1">The sequence shown here is derived from an EMBL/GenBank/DDBJ whole genome shotgun (WGS) entry which is preliminary data.</text>
</comment>
<gene>
    <name evidence="1" type="ORF">FA95DRAFT_225532</name>
</gene>
<dbReference type="Proteomes" id="UP000814033">
    <property type="component" value="Unassembled WGS sequence"/>
</dbReference>
<reference evidence="1" key="2">
    <citation type="journal article" date="2022" name="New Phytol.">
        <title>Evolutionary transition to the ectomycorrhizal habit in the genomes of a hyperdiverse lineage of mushroom-forming fungi.</title>
        <authorList>
            <person name="Looney B."/>
            <person name="Miyauchi S."/>
            <person name="Morin E."/>
            <person name="Drula E."/>
            <person name="Courty P.E."/>
            <person name="Kohler A."/>
            <person name="Kuo A."/>
            <person name="LaButti K."/>
            <person name="Pangilinan J."/>
            <person name="Lipzen A."/>
            <person name="Riley R."/>
            <person name="Andreopoulos W."/>
            <person name="He G."/>
            <person name="Johnson J."/>
            <person name="Nolan M."/>
            <person name="Tritt A."/>
            <person name="Barry K.W."/>
            <person name="Grigoriev I.V."/>
            <person name="Nagy L.G."/>
            <person name="Hibbett D."/>
            <person name="Henrissat B."/>
            <person name="Matheny P.B."/>
            <person name="Labbe J."/>
            <person name="Martin F.M."/>
        </authorList>
    </citation>
    <scope>NUCLEOTIDE SEQUENCE</scope>
    <source>
        <strain evidence="1">FP105234-sp</strain>
    </source>
</reference>